<dbReference type="InterPro" id="IPR029058">
    <property type="entry name" value="AB_hydrolase_fold"/>
</dbReference>
<name>A0A382BMD2_9ZZZZ</name>
<dbReference type="InterPro" id="IPR000073">
    <property type="entry name" value="AB_hydrolase_1"/>
</dbReference>
<evidence type="ECO:0000259" key="2">
    <source>
        <dbReference type="Pfam" id="PF12146"/>
    </source>
</evidence>
<proteinExistence type="predicted"/>
<dbReference type="Gene3D" id="3.40.50.1820">
    <property type="entry name" value="alpha/beta hydrolase"/>
    <property type="match status" value="1"/>
</dbReference>
<reference evidence="3" key="1">
    <citation type="submission" date="2018-05" db="EMBL/GenBank/DDBJ databases">
        <authorList>
            <person name="Lanie J.A."/>
            <person name="Ng W.-L."/>
            <person name="Kazmierczak K.M."/>
            <person name="Andrzejewski T.M."/>
            <person name="Davidsen T.M."/>
            <person name="Wayne K.J."/>
            <person name="Tettelin H."/>
            <person name="Glass J.I."/>
            <person name="Rusch D."/>
            <person name="Podicherti R."/>
            <person name="Tsui H.-C.T."/>
            <person name="Winkler M.E."/>
        </authorList>
    </citation>
    <scope>NUCLEOTIDE SEQUENCE</scope>
</reference>
<gene>
    <name evidence="3" type="ORF">METZ01_LOCUS167326</name>
</gene>
<dbReference type="EMBL" id="UINC01030303">
    <property type="protein sequence ID" value="SVB14472.1"/>
    <property type="molecule type" value="Genomic_DNA"/>
</dbReference>
<dbReference type="PRINTS" id="PR00412">
    <property type="entry name" value="EPOXHYDRLASE"/>
</dbReference>
<dbReference type="GO" id="GO:0016020">
    <property type="term" value="C:membrane"/>
    <property type="evidence" value="ECO:0007669"/>
    <property type="project" value="TreeGrafter"/>
</dbReference>
<dbReference type="GO" id="GO:0016787">
    <property type="term" value="F:hydrolase activity"/>
    <property type="evidence" value="ECO:0007669"/>
    <property type="project" value="UniProtKB-KW"/>
</dbReference>
<dbReference type="PRINTS" id="PR00111">
    <property type="entry name" value="ABHYDROLASE"/>
</dbReference>
<dbReference type="InterPro" id="IPR050266">
    <property type="entry name" value="AB_hydrolase_sf"/>
</dbReference>
<dbReference type="PANTHER" id="PTHR43798">
    <property type="entry name" value="MONOACYLGLYCEROL LIPASE"/>
    <property type="match status" value="1"/>
</dbReference>
<organism evidence="3">
    <name type="scientific">marine metagenome</name>
    <dbReference type="NCBI Taxonomy" id="408172"/>
    <lineage>
        <taxon>unclassified sequences</taxon>
        <taxon>metagenomes</taxon>
        <taxon>ecological metagenomes</taxon>
    </lineage>
</organism>
<feature type="domain" description="Serine aminopeptidase S33" evidence="2">
    <location>
        <begin position="30"/>
        <end position="257"/>
    </location>
</feature>
<dbReference type="Pfam" id="PF12146">
    <property type="entry name" value="Hydrolase_4"/>
    <property type="match status" value="1"/>
</dbReference>
<keyword evidence="1" id="KW-0378">Hydrolase</keyword>
<dbReference type="PANTHER" id="PTHR43798:SF31">
    <property type="entry name" value="AB HYDROLASE SUPERFAMILY PROTEIN YCLE"/>
    <property type="match status" value="1"/>
</dbReference>
<dbReference type="InterPro" id="IPR022742">
    <property type="entry name" value="Hydrolase_4"/>
</dbReference>
<protein>
    <recommendedName>
        <fullName evidence="2">Serine aminopeptidase S33 domain-containing protein</fullName>
    </recommendedName>
</protein>
<dbReference type="InterPro" id="IPR000639">
    <property type="entry name" value="Epox_hydrolase-like"/>
</dbReference>
<evidence type="ECO:0000313" key="3">
    <source>
        <dbReference type="EMBL" id="SVB14472.1"/>
    </source>
</evidence>
<sequence length="270" mass="31064">MNENSNKQFYFSHANGFNGLTYQSLLKNISKEFKVSTYDMRGHGDTTLKADPTKLKSWYCFRDDLIFLIENSNTPAILSGHSLGGTASWLVALSRPDLVEKLVLVDPVILPLRYIFGYRLINLLNIAHLLNPLAKNTLIRRNEWKTKEEAYDYFAGKKLFSKVSREVLNDYVNHGLKNDKNNNLTLKCNPEWESACFQLNTNKEVWDGVEHLKMPIKIILTTNSTVCNKFSQNRIKKLAQQTEIVFIENTTHMLPLEASEEVSNEINKFL</sequence>
<accession>A0A382BMD2</accession>
<dbReference type="SUPFAM" id="SSF53474">
    <property type="entry name" value="alpha/beta-Hydrolases"/>
    <property type="match status" value="1"/>
</dbReference>
<dbReference type="AlphaFoldDB" id="A0A382BMD2"/>
<evidence type="ECO:0000256" key="1">
    <source>
        <dbReference type="ARBA" id="ARBA00022801"/>
    </source>
</evidence>